<keyword evidence="2" id="KW-1185">Reference proteome</keyword>
<dbReference type="GO" id="GO:0005737">
    <property type="term" value="C:cytoplasm"/>
    <property type="evidence" value="ECO:0007669"/>
    <property type="project" value="TreeGrafter"/>
</dbReference>
<dbReference type="PANTHER" id="PTHR15032:SF4">
    <property type="entry name" value="N-ACYL-PHOSPHATIDYLETHANOLAMINE-HYDROLYZING PHOSPHOLIPASE D"/>
    <property type="match status" value="1"/>
</dbReference>
<accession>A8GPP5</accession>
<protein>
    <submittedName>
        <fullName evidence="1">Uncharacterized protein</fullName>
    </submittedName>
</protein>
<dbReference type="STRING" id="293614.A1C_05675"/>
<evidence type="ECO:0000313" key="1">
    <source>
        <dbReference type="EMBL" id="ABV75370.1"/>
    </source>
</evidence>
<reference evidence="1" key="1">
    <citation type="submission" date="2007-09" db="EMBL/GenBank/DDBJ databases">
        <title>Complete Genome Sequence of Rickettsia akari.</title>
        <authorList>
            <person name="Madan A."/>
            <person name="Fahey J."/>
            <person name="Helton E."/>
            <person name="Ketteman M."/>
            <person name="Madan A."/>
            <person name="Rodrigues S."/>
            <person name="Sanchez A."/>
            <person name="Whiting M."/>
            <person name="Dasch G."/>
            <person name="Eremeeva M."/>
        </authorList>
    </citation>
    <scope>NUCLEOTIDE SEQUENCE</scope>
    <source>
        <strain evidence="1">Hartford</strain>
    </source>
</reference>
<sequence>MPYNTANLLPFILHPQKITDNETIRIFYIGHVTFLIQIDGLKILTDPVWYERVSSCTFAGPKIVVKLGINFTDLPKIDIIVVRHNHYEHLDIRIIKDLWIMAKPKDYYTAH</sequence>
<dbReference type="InterPro" id="IPR036866">
    <property type="entry name" value="RibonucZ/Hydroxyglut_hydro"/>
</dbReference>
<name>A8GPP5_RICAH</name>
<dbReference type="PANTHER" id="PTHR15032">
    <property type="entry name" value="N-ACYL-PHOSPHATIDYLETHANOLAMINE-HYDROLYZING PHOSPHOLIPASE D"/>
    <property type="match status" value="1"/>
</dbReference>
<dbReference type="SUPFAM" id="SSF56281">
    <property type="entry name" value="Metallo-hydrolase/oxidoreductase"/>
    <property type="match status" value="1"/>
</dbReference>
<gene>
    <name evidence="1" type="ordered locus">A1C_05675</name>
</gene>
<dbReference type="HOGENOM" id="CLU_2156422_0_0_5"/>
<dbReference type="KEGG" id="rak:A1C_05675"/>
<dbReference type="Gene3D" id="3.60.15.10">
    <property type="entry name" value="Ribonuclease Z/Hydroxyacylglutathione hydrolase-like"/>
    <property type="match status" value="1"/>
</dbReference>
<evidence type="ECO:0000313" key="2">
    <source>
        <dbReference type="Proteomes" id="UP000006830"/>
    </source>
</evidence>
<dbReference type="Pfam" id="PF13483">
    <property type="entry name" value="Lactamase_B_3"/>
    <property type="match status" value="1"/>
</dbReference>
<dbReference type="RefSeq" id="WP_012150000.1">
    <property type="nucleotide sequence ID" value="NC_009881.1"/>
</dbReference>
<dbReference type="AlphaFoldDB" id="A8GPP5"/>
<proteinExistence type="predicted"/>
<dbReference type="EMBL" id="CP000847">
    <property type="protein sequence ID" value="ABV75370.1"/>
    <property type="molecule type" value="Genomic_DNA"/>
</dbReference>
<dbReference type="eggNOG" id="COG2220">
    <property type="taxonomic scope" value="Bacteria"/>
</dbReference>
<organism evidence="1 2">
    <name type="scientific">Rickettsia akari (strain Hartford)</name>
    <dbReference type="NCBI Taxonomy" id="293614"/>
    <lineage>
        <taxon>Bacteria</taxon>
        <taxon>Pseudomonadati</taxon>
        <taxon>Pseudomonadota</taxon>
        <taxon>Alphaproteobacteria</taxon>
        <taxon>Rickettsiales</taxon>
        <taxon>Rickettsiaceae</taxon>
        <taxon>Rickettsieae</taxon>
        <taxon>Rickettsia</taxon>
        <taxon>spotted fever group</taxon>
    </lineage>
</organism>
<dbReference type="Proteomes" id="UP000006830">
    <property type="component" value="Chromosome"/>
</dbReference>